<dbReference type="NCBIfam" id="TIGR02937">
    <property type="entry name" value="sigma70-ECF"/>
    <property type="match status" value="1"/>
</dbReference>
<comment type="caution">
    <text evidence="8">The sequence shown here is derived from an EMBL/GenBank/DDBJ whole genome shotgun (WGS) entry which is preliminary data.</text>
</comment>
<evidence type="ECO:0000259" key="6">
    <source>
        <dbReference type="Pfam" id="PF04542"/>
    </source>
</evidence>
<dbReference type="InterPro" id="IPR036388">
    <property type="entry name" value="WH-like_DNA-bd_sf"/>
</dbReference>
<dbReference type="SUPFAM" id="SSF88946">
    <property type="entry name" value="Sigma2 domain of RNA polymerase sigma factors"/>
    <property type="match status" value="1"/>
</dbReference>
<keyword evidence="2" id="KW-0805">Transcription regulation</keyword>
<dbReference type="PANTHER" id="PTHR43133:SF58">
    <property type="entry name" value="ECF RNA POLYMERASE SIGMA FACTOR SIGD"/>
    <property type="match status" value="1"/>
</dbReference>
<organism evidence="8 9">
    <name type="scientific">Ollibium composti</name>
    <dbReference type="NCBI Taxonomy" id="2675109"/>
    <lineage>
        <taxon>Bacteria</taxon>
        <taxon>Pseudomonadati</taxon>
        <taxon>Pseudomonadota</taxon>
        <taxon>Alphaproteobacteria</taxon>
        <taxon>Hyphomicrobiales</taxon>
        <taxon>Phyllobacteriaceae</taxon>
        <taxon>Ollibium</taxon>
    </lineage>
</organism>
<dbReference type="EMBL" id="SSNY01000002">
    <property type="protein sequence ID" value="THF59137.1"/>
    <property type="molecule type" value="Genomic_DNA"/>
</dbReference>
<dbReference type="Pfam" id="PF08281">
    <property type="entry name" value="Sigma70_r4_2"/>
    <property type="match status" value="1"/>
</dbReference>
<name>A0ABY2QBE8_9HYPH</name>
<evidence type="ECO:0000256" key="4">
    <source>
        <dbReference type="ARBA" id="ARBA00023125"/>
    </source>
</evidence>
<evidence type="ECO:0000256" key="3">
    <source>
        <dbReference type="ARBA" id="ARBA00023082"/>
    </source>
</evidence>
<dbReference type="PANTHER" id="PTHR43133">
    <property type="entry name" value="RNA POLYMERASE ECF-TYPE SIGMA FACTO"/>
    <property type="match status" value="1"/>
</dbReference>
<dbReference type="Gene3D" id="1.10.10.10">
    <property type="entry name" value="Winged helix-like DNA-binding domain superfamily/Winged helix DNA-binding domain"/>
    <property type="match status" value="1"/>
</dbReference>
<dbReference type="Pfam" id="PF04542">
    <property type="entry name" value="Sigma70_r2"/>
    <property type="match status" value="1"/>
</dbReference>
<sequence>MRSAGEEELADLLRASIAGDERAYAAFLENVAARVRAFARRRMALGGADAEDIVQETLLAIHLKRHTWRQDAPVLPWVFAIARFKMIDAFRRSGRVKEVDIEAFSETLAEPETESASSRDIGRAIEALTPAQKAVVSSISVEGCSIADTARALDMSEGAVRVAFHRGLAAIAARFGKS</sequence>
<dbReference type="InterPro" id="IPR013249">
    <property type="entry name" value="RNA_pol_sigma70_r4_t2"/>
</dbReference>
<comment type="similarity">
    <text evidence="1">Belongs to the sigma-70 factor family. ECF subfamily.</text>
</comment>
<dbReference type="InterPro" id="IPR013324">
    <property type="entry name" value="RNA_pol_sigma_r3/r4-like"/>
</dbReference>
<evidence type="ECO:0000259" key="7">
    <source>
        <dbReference type="Pfam" id="PF08281"/>
    </source>
</evidence>
<dbReference type="SUPFAM" id="SSF88659">
    <property type="entry name" value="Sigma3 and sigma4 domains of RNA polymerase sigma factors"/>
    <property type="match status" value="1"/>
</dbReference>
<dbReference type="Proteomes" id="UP000306441">
    <property type="component" value="Unassembled WGS sequence"/>
</dbReference>
<dbReference type="InterPro" id="IPR014284">
    <property type="entry name" value="RNA_pol_sigma-70_dom"/>
</dbReference>
<dbReference type="NCBIfam" id="NF009165">
    <property type="entry name" value="PRK12512.1"/>
    <property type="match status" value="1"/>
</dbReference>
<accession>A0ABY2QBE8</accession>
<evidence type="ECO:0000256" key="1">
    <source>
        <dbReference type="ARBA" id="ARBA00010641"/>
    </source>
</evidence>
<gene>
    <name evidence="8" type="ORF">E6C48_05695</name>
</gene>
<dbReference type="RefSeq" id="WP_136354907.1">
    <property type="nucleotide sequence ID" value="NZ_SSNY01000002.1"/>
</dbReference>
<dbReference type="InterPro" id="IPR013325">
    <property type="entry name" value="RNA_pol_sigma_r2"/>
</dbReference>
<feature type="domain" description="RNA polymerase sigma factor 70 region 4 type 2" evidence="7">
    <location>
        <begin position="119"/>
        <end position="170"/>
    </location>
</feature>
<keyword evidence="4" id="KW-0238">DNA-binding</keyword>
<keyword evidence="5" id="KW-0804">Transcription</keyword>
<keyword evidence="3" id="KW-0731">Sigma factor</keyword>
<dbReference type="InterPro" id="IPR039425">
    <property type="entry name" value="RNA_pol_sigma-70-like"/>
</dbReference>
<dbReference type="Gene3D" id="1.10.1740.10">
    <property type="match status" value="1"/>
</dbReference>
<protein>
    <submittedName>
        <fullName evidence="8">Sigma-70 family RNA polymerase sigma factor</fullName>
    </submittedName>
</protein>
<evidence type="ECO:0000313" key="8">
    <source>
        <dbReference type="EMBL" id="THF59137.1"/>
    </source>
</evidence>
<evidence type="ECO:0000313" key="9">
    <source>
        <dbReference type="Proteomes" id="UP000306441"/>
    </source>
</evidence>
<dbReference type="InterPro" id="IPR007627">
    <property type="entry name" value="RNA_pol_sigma70_r2"/>
</dbReference>
<feature type="domain" description="RNA polymerase sigma-70 region 2" evidence="6">
    <location>
        <begin position="31"/>
        <end position="95"/>
    </location>
</feature>
<evidence type="ECO:0000256" key="5">
    <source>
        <dbReference type="ARBA" id="ARBA00023163"/>
    </source>
</evidence>
<proteinExistence type="inferred from homology"/>
<keyword evidence="9" id="KW-1185">Reference proteome</keyword>
<reference evidence="8 9" key="1">
    <citation type="submission" date="2019-04" db="EMBL/GenBank/DDBJ databases">
        <title>Mesorhizobium composti sp. nov., isolated from compost.</title>
        <authorList>
            <person name="Lin S.-Y."/>
            <person name="Hameed A."/>
            <person name="Hsieh Y.-T."/>
            <person name="Young C.-C."/>
        </authorList>
    </citation>
    <scope>NUCLEOTIDE SEQUENCE [LARGE SCALE GENOMIC DNA]</scope>
    <source>
        <strain evidence="8 9">CC-YTH430</strain>
    </source>
</reference>
<evidence type="ECO:0000256" key="2">
    <source>
        <dbReference type="ARBA" id="ARBA00023015"/>
    </source>
</evidence>